<dbReference type="PANTHER" id="PTHR41523:SF8">
    <property type="entry name" value="ETHYLENE RESPONSE SENSOR PROTEIN"/>
    <property type="match status" value="1"/>
</dbReference>
<dbReference type="EC" id="2.7.13.3" evidence="2"/>
<evidence type="ECO:0000313" key="10">
    <source>
        <dbReference type="Proteomes" id="UP000617634"/>
    </source>
</evidence>
<sequence>MLKFLEGGGRMAQAIMEHDWTGNPLGPPEDWTATLKTTVATVLASRFPQCIVWGDQHTTIPNDAFLPILGHKPPALGTPFSTVWAEVWSDIGPIVERAYAGEPTYIEDFGLVIDREGRPENAWFTFCYGPVRDETGKIVGMIDTVIETTPAVLARQQSQVVAQELVHRVKNALSVAQAIASQTLRGDISLLDARHRLESRLQAMARTHDILIRTDWSEADVRSIIAHILAPHIEGEGLVTMSGPRVVLTGRQTLSLALAIHELGTNAGKYGALSRPEGQVQITWTKPETGDDSFVLDWIETGGPAVTAPERTGFGTQILKRMLPSDFSGTSTLDYHVDGLRFRLTAPGHALPAHTAPEAGPEAG</sequence>
<organism evidence="9 10">
    <name type="scientific">Novosphingobium aureum</name>
    <dbReference type="NCBI Taxonomy" id="2792964"/>
    <lineage>
        <taxon>Bacteria</taxon>
        <taxon>Pseudomonadati</taxon>
        <taxon>Pseudomonadota</taxon>
        <taxon>Alphaproteobacteria</taxon>
        <taxon>Sphingomonadales</taxon>
        <taxon>Sphingomonadaceae</taxon>
        <taxon>Novosphingobium</taxon>
    </lineage>
</organism>
<keyword evidence="3" id="KW-0597">Phosphoprotein</keyword>
<keyword evidence="6 9" id="KW-0418">Kinase</keyword>
<name>A0A931HET7_9SPHN</name>
<dbReference type="EMBL" id="JADZGI010000004">
    <property type="protein sequence ID" value="MBH0114825.1"/>
    <property type="molecule type" value="Genomic_DNA"/>
</dbReference>
<gene>
    <name evidence="9" type="ORF">I5E68_17900</name>
</gene>
<dbReference type="InterPro" id="IPR011102">
    <property type="entry name" value="Sig_transdc_His_kinase_HWE"/>
</dbReference>
<dbReference type="Pfam" id="PF07536">
    <property type="entry name" value="HWE_HK"/>
    <property type="match status" value="1"/>
</dbReference>
<evidence type="ECO:0000259" key="8">
    <source>
        <dbReference type="SMART" id="SM00911"/>
    </source>
</evidence>
<keyword evidence="4" id="KW-0808">Transferase</keyword>
<accession>A0A931HET7</accession>
<feature type="domain" description="Signal transduction histidine kinase HWE region" evidence="8">
    <location>
        <begin position="164"/>
        <end position="245"/>
    </location>
</feature>
<evidence type="ECO:0000256" key="2">
    <source>
        <dbReference type="ARBA" id="ARBA00012438"/>
    </source>
</evidence>
<evidence type="ECO:0000256" key="3">
    <source>
        <dbReference type="ARBA" id="ARBA00022553"/>
    </source>
</evidence>
<protein>
    <recommendedName>
        <fullName evidence="2">histidine kinase</fullName>
        <ecNumber evidence="2">2.7.13.3</ecNumber>
    </recommendedName>
</protein>
<keyword evidence="5" id="KW-0547">Nucleotide-binding</keyword>
<evidence type="ECO:0000256" key="7">
    <source>
        <dbReference type="ARBA" id="ARBA00022840"/>
    </source>
</evidence>
<comment type="catalytic activity">
    <reaction evidence="1">
        <text>ATP + protein L-histidine = ADP + protein N-phospho-L-histidine.</text>
        <dbReference type="EC" id="2.7.13.3"/>
    </reaction>
</comment>
<dbReference type="GO" id="GO:0004673">
    <property type="term" value="F:protein histidine kinase activity"/>
    <property type="evidence" value="ECO:0007669"/>
    <property type="project" value="UniProtKB-EC"/>
</dbReference>
<dbReference type="Proteomes" id="UP000617634">
    <property type="component" value="Unassembled WGS sequence"/>
</dbReference>
<evidence type="ECO:0000256" key="4">
    <source>
        <dbReference type="ARBA" id="ARBA00022679"/>
    </source>
</evidence>
<reference evidence="9" key="1">
    <citation type="submission" date="2020-11" db="EMBL/GenBank/DDBJ databases">
        <title>Novosphingobium aureum sp. nov., a marine bacterium isolated from sediment of a salt flat.</title>
        <authorList>
            <person name="Yoo Y."/>
            <person name="Kim J.-J."/>
        </authorList>
    </citation>
    <scope>NUCLEOTIDE SEQUENCE</scope>
    <source>
        <strain evidence="9">YJ-S2-02</strain>
    </source>
</reference>
<evidence type="ECO:0000256" key="5">
    <source>
        <dbReference type="ARBA" id="ARBA00022741"/>
    </source>
</evidence>
<dbReference type="InterPro" id="IPR035965">
    <property type="entry name" value="PAS-like_dom_sf"/>
</dbReference>
<dbReference type="Gene3D" id="3.30.450.20">
    <property type="entry name" value="PAS domain"/>
    <property type="match status" value="1"/>
</dbReference>
<evidence type="ECO:0000313" key="9">
    <source>
        <dbReference type="EMBL" id="MBH0114825.1"/>
    </source>
</evidence>
<dbReference type="RefSeq" id="WP_197166710.1">
    <property type="nucleotide sequence ID" value="NZ_JADZGI010000004.1"/>
</dbReference>
<evidence type="ECO:0000256" key="6">
    <source>
        <dbReference type="ARBA" id="ARBA00022777"/>
    </source>
</evidence>
<dbReference type="AlphaFoldDB" id="A0A931HET7"/>
<dbReference type="PANTHER" id="PTHR41523">
    <property type="entry name" value="TWO-COMPONENT SYSTEM SENSOR PROTEIN"/>
    <property type="match status" value="1"/>
</dbReference>
<proteinExistence type="predicted"/>
<keyword evidence="7" id="KW-0067">ATP-binding</keyword>
<keyword evidence="10" id="KW-1185">Reference proteome</keyword>
<comment type="caution">
    <text evidence="9">The sequence shown here is derived from an EMBL/GenBank/DDBJ whole genome shotgun (WGS) entry which is preliminary data.</text>
</comment>
<dbReference type="SMART" id="SM00911">
    <property type="entry name" value="HWE_HK"/>
    <property type="match status" value="1"/>
</dbReference>
<dbReference type="SUPFAM" id="SSF55785">
    <property type="entry name" value="PYP-like sensor domain (PAS domain)"/>
    <property type="match status" value="1"/>
</dbReference>
<evidence type="ECO:0000256" key="1">
    <source>
        <dbReference type="ARBA" id="ARBA00000085"/>
    </source>
</evidence>
<dbReference type="GO" id="GO:0005524">
    <property type="term" value="F:ATP binding"/>
    <property type="evidence" value="ECO:0007669"/>
    <property type="project" value="UniProtKB-KW"/>
</dbReference>